<keyword evidence="2" id="KW-1185">Reference proteome</keyword>
<sequence>MFQDKYSLVEFPTRLVIQRHK</sequence>
<dbReference type="AlphaFoldDB" id="A0AAF0QNU1"/>
<gene>
    <name evidence="1" type="ORF">MTR67_019487</name>
</gene>
<protein>
    <submittedName>
        <fullName evidence="1">Uncharacterized protein</fullName>
    </submittedName>
</protein>
<proteinExistence type="predicted"/>
<name>A0AAF0QNU1_SOLVR</name>
<evidence type="ECO:0000313" key="1">
    <source>
        <dbReference type="EMBL" id="WMV26102.1"/>
    </source>
</evidence>
<dbReference type="Proteomes" id="UP001234989">
    <property type="component" value="Chromosome 4"/>
</dbReference>
<dbReference type="EMBL" id="CP133615">
    <property type="protein sequence ID" value="WMV26102.1"/>
    <property type="molecule type" value="Genomic_DNA"/>
</dbReference>
<organism evidence="1 2">
    <name type="scientific">Solanum verrucosum</name>
    <dbReference type="NCBI Taxonomy" id="315347"/>
    <lineage>
        <taxon>Eukaryota</taxon>
        <taxon>Viridiplantae</taxon>
        <taxon>Streptophyta</taxon>
        <taxon>Embryophyta</taxon>
        <taxon>Tracheophyta</taxon>
        <taxon>Spermatophyta</taxon>
        <taxon>Magnoliopsida</taxon>
        <taxon>eudicotyledons</taxon>
        <taxon>Gunneridae</taxon>
        <taxon>Pentapetalae</taxon>
        <taxon>asterids</taxon>
        <taxon>lamiids</taxon>
        <taxon>Solanales</taxon>
        <taxon>Solanaceae</taxon>
        <taxon>Solanoideae</taxon>
        <taxon>Solaneae</taxon>
        <taxon>Solanum</taxon>
    </lineage>
</organism>
<evidence type="ECO:0000313" key="2">
    <source>
        <dbReference type="Proteomes" id="UP001234989"/>
    </source>
</evidence>
<accession>A0AAF0QNU1</accession>
<reference evidence="1" key="1">
    <citation type="submission" date="2023-08" db="EMBL/GenBank/DDBJ databases">
        <title>A de novo genome assembly of Solanum verrucosum Schlechtendal, a Mexican diploid species geographically isolated from the other diploid A-genome species in potato relatives.</title>
        <authorList>
            <person name="Hosaka K."/>
        </authorList>
    </citation>
    <scope>NUCLEOTIDE SEQUENCE</scope>
    <source>
        <tissue evidence="1">Young leaves</tissue>
    </source>
</reference>